<dbReference type="GO" id="GO:0003700">
    <property type="term" value="F:DNA-binding transcription factor activity"/>
    <property type="evidence" value="ECO:0007669"/>
    <property type="project" value="TreeGrafter"/>
</dbReference>
<dbReference type="FunFam" id="1.10.10.10:FF:000026">
    <property type="entry name" value="HTH-type transcriptional regulator IscR"/>
    <property type="match status" value="1"/>
</dbReference>
<comment type="caution">
    <text evidence="2">The sequence shown here is derived from an EMBL/GenBank/DDBJ whole genome shotgun (WGS) entry which is preliminary data.</text>
</comment>
<dbReference type="InterPro" id="IPR036390">
    <property type="entry name" value="WH_DNA-bd_sf"/>
</dbReference>
<sequence length="155" mass="17227">MKLTTKGRYAVTAMMDLALHAKLDRVSLVDIAERQKISLAYLEQLFRSLRKAGLVLSVRGAKGGYMLARDAKEISLADILVAADENINLACGGGNTCNDAKPCLTHNLWTNLSREFFAFLHSKKLSDVVRTRHVQTLATQQDILQIGDIPIQFNR</sequence>
<accession>A0A918S352</accession>
<dbReference type="PROSITE" id="PS51197">
    <property type="entry name" value="HTH_RRF2_2"/>
    <property type="match status" value="1"/>
</dbReference>
<evidence type="ECO:0000313" key="3">
    <source>
        <dbReference type="Proteomes" id="UP000614811"/>
    </source>
</evidence>
<dbReference type="PANTHER" id="PTHR33221:SF5">
    <property type="entry name" value="HTH-TYPE TRANSCRIPTIONAL REGULATOR ISCR"/>
    <property type="match status" value="1"/>
</dbReference>
<dbReference type="GO" id="GO:0003677">
    <property type="term" value="F:DNA binding"/>
    <property type="evidence" value="ECO:0007669"/>
    <property type="project" value="UniProtKB-KW"/>
</dbReference>
<name>A0A918S352_9GAMM</name>
<keyword evidence="1" id="KW-0238">DNA-binding</keyword>
<dbReference type="InterPro" id="IPR000944">
    <property type="entry name" value="Tscrpt_reg_Rrf2"/>
</dbReference>
<keyword evidence="3" id="KW-1185">Reference proteome</keyword>
<dbReference type="Pfam" id="PF02082">
    <property type="entry name" value="Rrf2"/>
    <property type="match status" value="1"/>
</dbReference>
<dbReference type="AlphaFoldDB" id="A0A918S352"/>
<protein>
    <submittedName>
        <fullName evidence="2">Fe-S cluster assembly transcriptional regulator IscR</fullName>
    </submittedName>
</protein>
<reference evidence="2" key="1">
    <citation type="journal article" date="2014" name="Int. J. Syst. Evol. Microbiol.">
        <title>Complete genome sequence of Corynebacterium casei LMG S-19264T (=DSM 44701T), isolated from a smear-ripened cheese.</title>
        <authorList>
            <consortium name="US DOE Joint Genome Institute (JGI-PGF)"/>
            <person name="Walter F."/>
            <person name="Albersmeier A."/>
            <person name="Kalinowski J."/>
            <person name="Ruckert C."/>
        </authorList>
    </citation>
    <scope>NUCLEOTIDE SEQUENCE</scope>
    <source>
        <strain evidence="2">KCTC 12711</strain>
    </source>
</reference>
<gene>
    <name evidence="2" type="ORF">GCM10008090_30050</name>
</gene>
<dbReference type="Gene3D" id="1.10.10.10">
    <property type="entry name" value="Winged helix-like DNA-binding domain superfamily/Winged helix DNA-binding domain"/>
    <property type="match status" value="1"/>
</dbReference>
<evidence type="ECO:0000313" key="2">
    <source>
        <dbReference type="EMBL" id="GHA18448.1"/>
    </source>
</evidence>
<dbReference type="InterPro" id="IPR036388">
    <property type="entry name" value="WH-like_DNA-bd_sf"/>
</dbReference>
<proteinExistence type="predicted"/>
<evidence type="ECO:0000256" key="1">
    <source>
        <dbReference type="ARBA" id="ARBA00023125"/>
    </source>
</evidence>
<dbReference type="SUPFAM" id="SSF46785">
    <property type="entry name" value="Winged helix' DNA-binding domain"/>
    <property type="match status" value="1"/>
</dbReference>
<dbReference type="Proteomes" id="UP000614811">
    <property type="component" value="Unassembled WGS sequence"/>
</dbReference>
<dbReference type="PROSITE" id="PS01332">
    <property type="entry name" value="HTH_RRF2_1"/>
    <property type="match status" value="1"/>
</dbReference>
<reference evidence="2" key="2">
    <citation type="submission" date="2020-09" db="EMBL/GenBank/DDBJ databases">
        <authorList>
            <person name="Sun Q."/>
            <person name="Kim S."/>
        </authorList>
    </citation>
    <scope>NUCLEOTIDE SEQUENCE</scope>
    <source>
        <strain evidence="2">KCTC 12711</strain>
    </source>
</reference>
<organism evidence="2 3">
    <name type="scientific">Arenicella chitinivorans</name>
    <dbReference type="NCBI Taxonomy" id="1329800"/>
    <lineage>
        <taxon>Bacteria</taxon>
        <taxon>Pseudomonadati</taxon>
        <taxon>Pseudomonadota</taxon>
        <taxon>Gammaproteobacteria</taxon>
        <taxon>Arenicellales</taxon>
        <taxon>Arenicellaceae</taxon>
        <taxon>Arenicella</taxon>
    </lineage>
</organism>
<dbReference type="GO" id="GO:0005829">
    <property type="term" value="C:cytosol"/>
    <property type="evidence" value="ECO:0007669"/>
    <property type="project" value="TreeGrafter"/>
</dbReference>
<dbReference type="NCBIfam" id="TIGR00738">
    <property type="entry name" value="rrf2_super"/>
    <property type="match status" value="1"/>
</dbReference>
<dbReference type="InterPro" id="IPR030489">
    <property type="entry name" value="TR_Rrf2-type_CS"/>
</dbReference>
<dbReference type="RefSeq" id="WP_189402532.1">
    <property type="nucleotide sequence ID" value="NZ_BMXA01000007.1"/>
</dbReference>
<dbReference type="PANTHER" id="PTHR33221">
    <property type="entry name" value="WINGED HELIX-TURN-HELIX TRANSCRIPTIONAL REGULATOR, RRF2 FAMILY"/>
    <property type="match status" value="1"/>
</dbReference>
<dbReference type="EMBL" id="BMXA01000007">
    <property type="protein sequence ID" value="GHA18448.1"/>
    <property type="molecule type" value="Genomic_DNA"/>
</dbReference>